<dbReference type="InterPro" id="IPR004827">
    <property type="entry name" value="bZIP"/>
</dbReference>
<dbReference type="GO" id="GO:0005634">
    <property type="term" value="C:nucleus"/>
    <property type="evidence" value="ECO:0007669"/>
    <property type="project" value="UniProtKB-SubCell"/>
</dbReference>
<evidence type="ECO:0000256" key="4">
    <source>
        <dbReference type="SAM" id="MobiDB-lite"/>
    </source>
</evidence>
<feature type="domain" description="BZIP" evidence="5">
    <location>
        <begin position="275"/>
        <end position="290"/>
    </location>
</feature>
<dbReference type="GO" id="GO:0045893">
    <property type="term" value="P:positive regulation of DNA-templated transcription"/>
    <property type="evidence" value="ECO:0007669"/>
    <property type="project" value="InterPro"/>
</dbReference>
<evidence type="ECO:0000313" key="6">
    <source>
        <dbReference type="EMBL" id="KHN06142.1"/>
    </source>
</evidence>
<dbReference type="GO" id="GO:0003677">
    <property type="term" value="F:DNA binding"/>
    <property type="evidence" value="ECO:0007669"/>
    <property type="project" value="UniProtKB-KW"/>
</dbReference>
<dbReference type="Proteomes" id="UP000053555">
    <property type="component" value="Unassembled WGS sequence"/>
</dbReference>
<dbReference type="GO" id="GO:0003700">
    <property type="term" value="F:DNA-binding transcription factor activity"/>
    <property type="evidence" value="ECO:0007669"/>
    <property type="project" value="InterPro"/>
</dbReference>
<protein>
    <submittedName>
        <fullName evidence="6">ABSCISIC ACID-INSENSITIVE 5-like protein 3</fullName>
    </submittedName>
</protein>
<reference evidence="6" key="1">
    <citation type="submission" date="2014-07" db="EMBL/GenBank/DDBJ databases">
        <title>Identification of a novel salt tolerance gene in wild soybean by whole-genome sequencing.</title>
        <authorList>
            <person name="Lam H.-M."/>
            <person name="Qi X."/>
            <person name="Li M.-W."/>
            <person name="Liu X."/>
            <person name="Xie M."/>
            <person name="Ni M."/>
            <person name="Xu X."/>
        </authorList>
    </citation>
    <scope>NUCLEOTIDE SEQUENCE [LARGE SCALE GENOMIC DNA]</scope>
    <source>
        <tissue evidence="6">Root</tissue>
    </source>
</reference>
<dbReference type="PROSITE" id="PS00036">
    <property type="entry name" value="BZIP_BASIC"/>
    <property type="match status" value="1"/>
</dbReference>
<dbReference type="InterPro" id="IPR043452">
    <property type="entry name" value="BZIP46-like"/>
</dbReference>
<keyword evidence="3" id="KW-0539">Nucleus</keyword>
<dbReference type="PANTHER" id="PTHR22952">
    <property type="entry name" value="CAMP-RESPONSE ELEMENT BINDING PROTEIN-RELATED"/>
    <property type="match status" value="1"/>
</dbReference>
<organism evidence="6">
    <name type="scientific">Glycine soja</name>
    <name type="common">Wild soybean</name>
    <dbReference type="NCBI Taxonomy" id="3848"/>
    <lineage>
        <taxon>Eukaryota</taxon>
        <taxon>Viridiplantae</taxon>
        <taxon>Streptophyta</taxon>
        <taxon>Embryophyta</taxon>
        <taxon>Tracheophyta</taxon>
        <taxon>Spermatophyta</taxon>
        <taxon>Magnoliopsida</taxon>
        <taxon>eudicotyledons</taxon>
        <taxon>Gunneridae</taxon>
        <taxon>Pentapetalae</taxon>
        <taxon>rosids</taxon>
        <taxon>fabids</taxon>
        <taxon>Fabales</taxon>
        <taxon>Fabaceae</taxon>
        <taxon>Papilionoideae</taxon>
        <taxon>50 kb inversion clade</taxon>
        <taxon>NPAAA clade</taxon>
        <taxon>indigoferoid/millettioid clade</taxon>
        <taxon>Phaseoleae</taxon>
        <taxon>Glycine</taxon>
        <taxon>Glycine subgen. Soja</taxon>
    </lineage>
</organism>
<dbReference type="PANTHER" id="PTHR22952:SF482">
    <property type="entry name" value="ABSCISIC ACID-INSENSITIVE 5-LIKE PROTEIN 2"/>
    <property type="match status" value="1"/>
</dbReference>
<evidence type="ECO:0000259" key="5">
    <source>
        <dbReference type="PROSITE" id="PS00036"/>
    </source>
</evidence>
<name>A0A0B2PEZ0_GLYSO</name>
<keyword evidence="2" id="KW-0238">DNA-binding</keyword>
<sequence length="335" mass="37528">MARRSVGMVSPSRTQGLQYPPMVRQGSYYSLLTLDDEVQSHYQLGNTGKPLHSMNLDELHKNVISADQSGQLLQDPSSDHNNSFILGSNGSLNNDTLSNKTNNDSISESWRKFVLEEQVSRSMDTPLKQQPSLGENLENFLAPAGVINVGDHQDHNVNVVIGGDTHHQALMGMDPMVMHSQQEHWLQMQIPAAINIHQHQEQQHHHQQMNFGGCQDFSVPKSLFYENQVMEIGYSENSAGISSMSPAYSDSKSAVFGKNKYSDEVLERTIERRQKRMAKNRESAGRSRAKKQVSTTMTHQSSSMHAVSAGYFHLQQKFISFFSFISCGSRNTLIG</sequence>
<evidence type="ECO:0000256" key="2">
    <source>
        <dbReference type="ARBA" id="ARBA00023125"/>
    </source>
</evidence>
<dbReference type="EMBL" id="KN667684">
    <property type="protein sequence ID" value="KHN06142.1"/>
    <property type="molecule type" value="Genomic_DNA"/>
</dbReference>
<evidence type="ECO:0000256" key="1">
    <source>
        <dbReference type="ARBA" id="ARBA00004123"/>
    </source>
</evidence>
<gene>
    <name evidence="6" type="ORF">glysoja_036007</name>
</gene>
<evidence type="ECO:0000256" key="3">
    <source>
        <dbReference type="ARBA" id="ARBA00023242"/>
    </source>
</evidence>
<comment type="subcellular location">
    <subcellularLocation>
        <location evidence="1">Nucleus</location>
    </subcellularLocation>
</comment>
<feature type="region of interest" description="Disordered" evidence="4">
    <location>
        <begin position="276"/>
        <end position="298"/>
    </location>
</feature>
<dbReference type="AlphaFoldDB" id="A0A0B2PEZ0"/>
<accession>A0A0B2PEZ0</accession>
<proteinExistence type="predicted"/>